<dbReference type="AlphaFoldDB" id="A0AAV6FMR0"/>
<protein>
    <submittedName>
        <fullName evidence="2">Uncharacterized protein</fullName>
    </submittedName>
</protein>
<evidence type="ECO:0000313" key="2">
    <source>
        <dbReference type="EMBL" id="KAG5262357.1"/>
    </source>
</evidence>
<comment type="caution">
    <text evidence="2">The sequence shown here is derived from an EMBL/GenBank/DDBJ whole genome shotgun (WGS) entry which is preliminary data.</text>
</comment>
<dbReference type="EMBL" id="JADWDJ010000022">
    <property type="protein sequence ID" value="KAG5262357.1"/>
    <property type="molecule type" value="Genomic_DNA"/>
</dbReference>
<proteinExistence type="predicted"/>
<evidence type="ECO:0000313" key="3">
    <source>
        <dbReference type="Proteomes" id="UP000823561"/>
    </source>
</evidence>
<evidence type="ECO:0000256" key="1">
    <source>
        <dbReference type="SAM" id="MobiDB-lite"/>
    </source>
</evidence>
<accession>A0AAV6FMR0</accession>
<feature type="region of interest" description="Disordered" evidence="1">
    <location>
        <begin position="34"/>
        <end position="56"/>
    </location>
</feature>
<dbReference type="Proteomes" id="UP000823561">
    <property type="component" value="Chromosome 22"/>
</dbReference>
<sequence length="97" mass="10604">MWPHVIGTRESTNLFAHFPGLRDGMAREMMEPSLERSEHPLGGCRQQKSDVRTGPCSRTGPFISPIMRLCGIVGLSHSLCNECFAAVSALKASGIEF</sequence>
<keyword evidence="3" id="KW-1185">Reference proteome</keyword>
<feature type="non-terminal residue" evidence="2">
    <location>
        <position position="97"/>
    </location>
</feature>
<name>A0AAV6FMR0_9TELE</name>
<organism evidence="2 3">
    <name type="scientific">Alosa alosa</name>
    <name type="common">allis shad</name>
    <dbReference type="NCBI Taxonomy" id="278164"/>
    <lineage>
        <taxon>Eukaryota</taxon>
        <taxon>Metazoa</taxon>
        <taxon>Chordata</taxon>
        <taxon>Craniata</taxon>
        <taxon>Vertebrata</taxon>
        <taxon>Euteleostomi</taxon>
        <taxon>Actinopterygii</taxon>
        <taxon>Neopterygii</taxon>
        <taxon>Teleostei</taxon>
        <taxon>Clupei</taxon>
        <taxon>Clupeiformes</taxon>
        <taxon>Clupeoidei</taxon>
        <taxon>Clupeidae</taxon>
        <taxon>Alosa</taxon>
    </lineage>
</organism>
<reference evidence="2" key="1">
    <citation type="submission" date="2020-10" db="EMBL/GenBank/DDBJ databases">
        <title>Chromosome-scale genome assembly of the Allis shad, Alosa alosa.</title>
        <authorList>
            <person name="Margot Z."/>
            <person name="Christophe K."/>
            <person name="Cabau C."/>
            <person name="Louis A."/>
            <person name="Berthelot C."/>
            <person name="Parey E."/>
            <person name="Roest Crollius H."/>
            <person name="Montfort J."/>
            <person name="Robinson-Rechavi M."/>
            <person name="Bucao C."/>
            <person name="Bouchez O."/>
            <person name="Gislard M."/>
            <person name="Lluch J."/>
            <person name="Milhes M."/>
            <person name="Lampietro C."/>
            <person name="Lopez Roques C."/>
            <person name="Donnadieu C."/>
            <person name="Braasch I."/>
            <person name="Desvignes T."/>
            <person name="Postlethwait J."/>
            <person name="Bobe J."/>
            <person name="Guiguen Y."/>
        </authorList>
    </citation>
    <scope>NUCLEOTIDE SEQUENCE</scope>
    <source>
        <strain evidence="2">M-15738</strain>
        <tissue evidence="2">Blood</tissue>
    </source>
</reference>
<gene>
    <name evidence="2" type="ORF">AALO_G00274300</name>
</gene>